<dbReference type="Proteomes" id="UP001172911">
    <property type="component" value="Unassembled WGS sequence"/>
</dbReference>
<evidence type="ECO:0000256" key="1">
    <source>
        <dbReference type="SAM" id="Phobius"/>
    </source>
</evidence>
<proteinExistence type="predicted"/>
<keyword evidence="4" id="KW-1185">Reference proteome</keyword>
<dbReference type="EMBL" id="JARPTC010000003">
    <property type="protein sequence ID" value="MDO7786187.1"/>
    <property type="molecule type" value="Genomic_DNA"/>
</dbReference>
<feature type="transmembrane region" description="Helical" evidence="1">
    <location>
        <begin position="6"/>
        <end position="24"/>
    </location>
</feature>
<dbReference type="CDD" id="cd00060">
    <property type="entry name" value="FHA"/>
    <property type="match status" value="1"/>
</dbReference>
<evidence type="ECO:0000259" key="2">
    <source>
        <dbReference type="PROSITE" id="PS50006"/>
    </source>
</evidence>
<comment type="caution">
    <text evidence="3">The sequence shown here is derived from an EMBL/GenBank/DDBJ whole genome shotgun (WGS) entry which is preliminary data.</text>
</comment>
<evidence type="ECO:0000313" key="4">
    <source>
        <dbReference type="Proteomes" id="UP001172911"/>
    </source>
</evidence>
<dbReference type="AlphaFoldDB" id="A0AAW7ZA37"/>
<dbReference type="Gene3D" id="2.60.200.20">
    <property type="match status" value="1"/>
</dbReference>
<dbReference type="PROSITE" id="PS50006">
    <property type="entry name" value="FHA_DOMAIN"/>
    <property type="match status" value="1"/>
</dbReference>
<dbReference type="InterPro" id="IPR000253">
    <property type="entry name" value="FHA_dom"/>
</dbReference>
<keyword evidence="1" id="KW-0472">Membrane</keyword>
<gene>
    <name evidence="3" type="ORF">P6N53_02990</name>
</gene>
<dbReference type="SMART" id="SM00240">
    <property type="entry name" value="FHA"/>
    <property type="match status" value="1"/>
</dbReference>
<protein>
    <submittedName>
        <fullName evidence="3">FHA domain-containing protein</fullName>
    </submittedName>
</protein>
<dbReference type="Pfam" id="PF00498">
    <property type="entry name" value="FHA"/>
    <property type="match status" value="1"/>
</dbReference>
<evidence type="ECO:0000313" key="3">
    <source>
        <dbReference type="EMBL" id="MDO7786187.1"/>
    </source>
</evidence>
<reference evidence="3" key="2">
    <citation type="submission" date="2023-03" db="EMBL/GenBank/DDBJ databases">
        <authorList>
            <person name="Zhang Z."/>
        </authorList>
    </citation>
    <scope>NUCLEOTIDE SEQUENCE</scope>
    <source>
        <strain evidence="3">DSA</strain>
    </source>
</reference>
<feature type="domain" description="FHA" evidence="2">
    <location>
        <begin position="82"/>
        <end position="131"/>
    </location>
</feature>
<dbReference type="SUPFAM" id="SSF49879">
    <property type="entry name" value="SMAD/FHA domain"/>
    <property type="match status" value="1"/>
</dbReference>
<name>A0AAW7ZA37_9FIRM</name>
<keyword evidence="1" id="KW-1133">Transmembrane helix</keyword>
<organism evidence="3 4">
    <name type="scientific">Desulforamulus aquiferis</name>
    <dbReference type="NCBI Taxonomy" id="1397668"/>
    <lineage>
        <taxon>Bacteria</taxon>
        <taxon>Bacillati</taxon>
        <taxon>Bacillota</taxon>
        <taxon>Clostridia</taxon>
        <taxon>Eubacteriales</taxon>
        <taxon>Peptococcaceae</taxon>
        <taxon>Desulforamulus</taxon>
    </lineage>
</organism>
<dbReference type="RefSeq" id="WP_304541063.1">
    <property type="nucleotide sequence ID" value="NZ_JARPTC010000003.1"/>
</dbReference>
<accession>A0AAW7ZA37</accession>
<dbReference type="InterPro" id="IPR008984">
    <property type="entry name" value="SMAD_FHA_dom_sf"/>
</dbReference>
<keyword evidence="1" id="KW-0812">Transmembrane</keyword>
<sequence length="163" mass="18563">MLGLAVTVLRYLFLILLFLFILRLTASMISELRRGAQLEEQQSNRLRTPPASAGGDGARLQVVSPGEEDLEQGEEFQLGELTKLGRGLDNHIIFHGNFASQDHARIIFRQGQYWLEDLGSLNKTYLNDLVVKRPTVLANGDRIRIGEVNFRFVRWAYEMESDN</sequence>
<reference evidence="3" key="1">
    <citation type="journal article" date="2023" name="J. Hazard. Mater.">
        <title>Anaerobic biodegradation of pyrene and benzo[a]pyrene by a new sulfate-reducing Desulforamulus aquiferis strain DSA.</title>
        <authorList>
            <person name="Zhang Z."/>
            <person name="Sun J."/>
            <person name="Gong X."/>
            <person name="Wang C."/>
            <person name="Wang H."/>
        </authorList>
    </citation>
    <scope>NUCLEOTIDE SEQUENCE</scope>
    <source>
        <strain evidence="3">DSA</strain>
    </source>
</reference>